<dbReference type="EMBL" id="CAJHJT010000012">
    <property type="protein sequence ID" value="CAD6998464.1"/>
    <property type="molecule type" value="Genomic_DNA"/>
</dbReference>
<feature type="region of interest" description="Disordered" evidence="2">
    <location>
        <begin position="107"/>
        <end position="127"/>
    </location>
</feature>
<dbReference type="Pfam" id="PF05071">
    <property type="entry name" value="NDUFA12"/>
    <property type="match status" value="1"/>
</dbReference>
<evidence type="ECO:0000256" key="1">
    <source>
        <dbReference type="ARBA" id="ARBA00007355"/>
    </source>
</evidence>
<name>W8C876_CERCA</name>
<sequence length="151" mass="17863">MVPKPPQRDLIKIIFNNFINSLRPRQFKGNYIGEDYFGNKYYEIPANPSIGKRKASRYFVPNRKEAFDQELTAEWEAWLRGRRDEPPTREELVRNLSIMEMKQRNAAELEGSYGEKDDKGQVLPKKRETIGTFPKYNEYEIIPGKDPEKKY</sequence>
<dbReference type="Proteomes" id="UP000606786">
    <property type="component" value="Unassembled WGS sequence"/>
</dbReference>
<evidence type="ECO:0000313" key="3">
    <source>
        <dbReference type="EMBL" id="CAD6998464.1"/>
    </source>
</evidence>
<proteinExistence type="evidence at transcript level"/>
<dbReference type="EMBL" id="GAMC01000092">
    <property type="protein sequence ID" value="JAC06464.1"/>
    <property type="molecule type" value="mRNA"/>
</dbReference>
<gene>
    <name evidence="4" type="primary">MIMIT</name>
    <name evidence="3" type="ORF">CCAP1982_LOCUS7061</name>
</gene>
<protein>
    <submittedName>
        <fullName evidence="3">(Mediterranean fruit fly) hypothetical protein</fullName>
    </submittedName>
    <submittedName>
        <fullName evidence="4">Mimitin, mitochondrial</fullName>
    </submittedName>
</protein>
<reference evidence="3" key="3">
    <citation type="submission" date="2020-11" db="EMBL/GenBank/DDBJ databases">
        <authorList>
            <person name="Whitehead M."/>
        </authorList>
    </citation>
    <scope>NUCLEOTIDE SEQUENCE</scope>
    <source>
        <strain evidence="3">EGII</strain>
    </source>
</reference>
<dbReference type="GO" id="GO:0045271">
    <property type="term" value="C:respiratory chain complex I"/>
    <property type="evidence" value="ECO:0007669"/>
    <property type="project" value="InterPro"/>
</dbReference>
<dbReference type="KEGG" id="ccat:101456571"/>
<evidence type="ECO:0000313" key="5">
    <source>
        <dbReference type="Proteomes" id="UP000606786"/>
    </source>
</evidence>
<organism evidence="4">
    <name type="scientific">Ceratitis capitata</name>
    <name type="common">Mediterranean fruit fly</name>
    <name type="synonym">Tephritis capitata</name>
    <dbReference type="NCBI Taxonomy" id="7213"/>
    <lineage>
        <taxon>Eukaryota</taxon>
        <taxon>Metazoa</taxon>
        <taxon>Ecdysozoa</taxon>
        <taxon>Arthropoda</taxon>
        <taxon>Hexapoda</taxon>
        <taxon>Insecta</taxon>
        <taxon>Pterygota</taxon>
        <taxon>Neoptera</taxon>
        <taxon>Endopterygota</taxon>
        <taxon>Diptera</taxon>
        <taxon>Brachycera</taxon>
        <taxon>Muscomorpha</taxon>
        <taxon>Tephritoidea</taxon>
        <taxon>Tephritidae</taxon>
        <taxon>Ceratitis</taxon>
        <taxon>Ceratitis</taxon>
    </lineage>
</organism>
<keyword evidence="5" id="KW-1185">Reference proteome</keyword>
<comment type="similarity">
    <text evidence="1">Belongs to the complex I NDUFA12 subunit family.</text>
</comment>
<dbReference type="GO" id="GO:0005739">
    <property type="term" value="C:mitochondrion"/>
    <property type="evidence" value="ECO:0007669"/>
    <property type="project" value="TreeGrafter"/>
</dbReference>
<accession>W8C876</accession>
<dbReference type="InterPro" id="IPR052618">
    <property type="entry name" value="ComplexI_NDUFA12"/>
</dbReference>
<dbReference type="InterPro" id="IPR007763">
    <property type="entry name" value="NDUFA12"/>
</dbReference>
<reference evidence="4" key="1">
    <citation type="submission" date="2013-07" db="EMBL/GenBank/DDBJ databases">
        <authorList>
            <person name="Geib S."/>
        </authorList>
    </citation>
    <scope>NUCLEOTIDE SEQUENCE</scope>
</reference>
<dbReference type="GeneID" id="101456571"/>
<dbReference type="AlphaFoldDB" id="W8C876"/>
<dbReference type="OrthoDB" id="10255576at2759"/>
<dbReference type="PANTHER" id="PTHR32470:SF2">
    <property type="entry name" value="NADH DEHYDROGENASE [UBIQUINONE] 1 ALPHA SUBCOMPLEX ASSEMBLY FACTOR 2"/>
    <property type="match status" value="1"/>
</dbReference>
<reference evidence="4" key="2">
    <citation type="journal article" date="2014" name="BMC Genomics">
        <title>A genomic perspective to assessing quality of mass-reared SIT flies used in Mediterranean fruit fly (Ceratitis capitata) eradication in California.</title>
        <authorList>
            <person name="Calla B."/>
            <person name="Hall B."/>
            <person name="Hou S."/>
            <person name="Geib S.M."/>
        </authorList>
    </citation>
    <scope>NUCLEOTIDE SEQUENCE</scope>
</reference>
<evidence type="ECO:0000256" key="2">
    <source>
        <dbReference type="SAM" id="MobiDB-lite"/>
    </source>
</evidence>
<dbReference type="GO" id="GO:0032981">
    <property type="term" value="P:mitochondrial respiratory chain complex I assembly"/>
    <property type="evidence" value="ECO:0007669"/>
    <property type="project" value="TreeGrafter"/>
</dbReference>
<dbReference type="PANTHER" id="PTHR32470">
    <property type="entry name" value="ADH DEHYDROGENASE [UBIQUINONE] 1 ALPHA SUBCOMPLEX ASSEMBLY FACTOR 2"/>
    <property type="match status" value="1"/>
</dbReference>
<evidence type="ECO:0000313" key="4">
    <source>
        <dbReference type="EMBL" id="JAC06464.1"/>
    </source>
</evidence>